<dbReference type="SUPFAM" id="SSF48498">
    <property type="entry name" value="Tetracyclin repressor-like, C-terminal domain"/>
    <property type="match status" value="1"/>
</dbReference>
<dbReference type="AlphaFoldDB" id="A0A1H1MJF8"/>
<protein>
    <submittedName>
        <fullName evidence="6">DNA-binding transcriptional regulator, AcrR family</fullName>
    </submittedName>
</protein>
<evidence type="ECO:0000256" key="4">
    <source>
        <dbReference type="PROSITE-ProRule" id="PRU00335"/>
    </source>
</evidence>
<keyword evidence="7" id="KW-1185">Reference proteome</keyword>
<organism evidence="6 7">
    <name type="scientific">Paraoerskovia marina</name>
    <dbReference type="NCBI Taxonomy" id="545619"/>
    <lineage>
        <taxon>Bacteria</taxon>
        <taxon>Bacillati</taxon>
        <taxon>Actinomycetota</taxon>
        <taxon>Actinomycetes</taxon>
        <taxon>Micrococcales</taxon>
        <taxon>Cellulomonadaceae</taxon>
        <taxon>Paraoerskovia</taxon>
    </lineage>
</organism>
<dbReference type="GO" id="GO:0003700">
    <property type="term" value="F:DNA-binding transcription factor activity"/>
    <property type="evidence" value="ECO:0007669"/>
    <property type="project" value="TreeGrafter"/>
</dbReference>
<dbReference type="PROSITE" id="PS50977">
    <property type="entry name" value="HTH_TETR_2"/>
    <property type="match status" value="1"/>
</dbReference>
<evidence type="ECO:0000256" key="2">
    <source>
        <dbReference type="ARBA" id="ARBA00023125"/>
    </source>
</evidence>
<dbReference type="Pfam" id="PF16859">
    <property type="entry name" value="TetR_C_11"/>
    <property type="match status" value="1"/>
</dbReference>
<dbReference type="InterPro" id="IPR001647">
    <property type="entry name" value="HTH_TetR"/>
</dbReference>
<proteinExistence type="predicted"/>
<evidence type="ECO:0000259" key="5">
    <source>
        <dbReference type="PROSITE" id="PS50977"/>
    </source>
</evidence>
<dbReference type="InterPro" id="IPR036271">
    <property type="entry name" value="Tet_transcr_reg_TetR-rel_C_sf"/>
</dbReference>
<reference evidence="7" key="1">
    <citation type="submission" date="2016-10" db="EMBL/GenBank/DDBJ databases">
        <authorList>
            <person name="Varghese N."/>
            <person name="Submissions S."/>
        </authorList>
    </citation>
    <scope>NUCLEOTIDE SEQUENCE [LARGE SCALE GENOMIC DNA]</scope>
    <source>
        <strain evidence="7">DSM 22126</strain>
    </source>
</reference>
<keyword evidence="2 4" id="KW-0238">DNA-binding</keyword>
<dbReference type="GO" id="GO:0000976">
    <property type="term" value="F:transcription cis-regulatory region binding"/>
    <property type="evidence" value="ECO:0007669"/>
    <property type="project" value="TreeGrafter"/>
</dbReference>
<accession>A0A1H1MJF8</accession>
<keyword evidence="3" id="KW-0804">Transcription</keyword>
<name>A0A1H1MJF8_9CELL</name>
<feature type="domain" description="HTH tetR-type" evidence="5">
    <location>
        <begin position="10"/>
        <end position="70"/>
    </location>
</feature>
<sequence length="207" mass="22054">MVEQKRRRDEVLTAAIREATRAELDDHGYAGVTFEGVARRARTSKPVLYRRYRSRAHLVSDALGSALRSSFTTETSGDLRADLRRTLGPLLTQVSAVGSATLRALLGEADQELLSEVAELNGEVARSSIRSALAAAAERGEIGPTPVPDTALLTPVALLRFAIIKGGPIPDSYLDDVLDDVLLPLFTTLAARANPVTPDDAAGPSVP</sequence>
<dbReference type="Gene3D" id="1.10.10.60">
    <property type="entry name" value="Homeodomain-like"/>
    <property type="match status" value="1"/>
</dbReference>
<dbReference type="eggNOG" id="COG1309">
    <property type="taxonomic scope" value="Bacteria"/>
</dbReference>
<dbReference type="InterPro" id="IPR009057">
    <property type="entry name" value="Homeodomain-like_sf"/>
</dbReference>
<dbReference type="RefSeq" id="WP_083371287.1">
    <property type="nucleotide sequence ID" value="NZ_LT629776.1"/>
</dbReference>
<dbReference type="SUPFAM" id="SSF46689">
    <property type="entry name" value="Homeodomain-like"/>
    <property type="match status" value="1"/>
</dbReference>
<keyword evidence="1" id="KW-0805">Transcription regulation</keyword>
<evidence type="ECO:0000256" key="3">
    <source>
        <dbReference type="ARBA" id="ARBA00023163"/>
    </source>
</evidence>
<dbReference type="EMBL" id="LT629776">
    <property type="protein sequence ID" value="SDR86984.1"/>
    <property type="molecule type" value="Genomic_DNA"/>
</dbReference>
<dbReference type="InterPro" id="IPR050109">
    <property type="entry name" value="HTH-type_TetR-like_transc_reg"/>
</dbReference>
<gene>
    <name evidence="6" type="ORF">SAMN04489860_0260</name>
</gene>
<feature type="DNA-binding region" description="H-T-H motif" evidence="4">
    <location>
        <begin position="33"/>
        <end position="52"/>
    </location>
</feature>
<dbReference type="STRING" id="545619.SAMN04489860_0260"/>
<dbReference type="Pfam" id="PF00440">
    <property type="entry name" value="TetR_N"/>
    <property type="match status" value="1"/>
</dbReference>
<evidence type="ECO:0000256" key="1">
    <source>
        <dbReference type="ARBA" id="ARBA00023015"/>
    </source>
</evidence>
<dbReference type="InterPro" id="IPR011075">
    <property type="entry name" value="TetR_C"/>
</dbReference>
<dbReference type="Gene3D" id="1.10.357.10">
    <property type="entry name" value="Tetracycline Repressor, domain 2"/>
    <property type="match status" value="1"/>
</dbReference>
<dbReference type="PANTHER" id="PTHR30055">
    <property type="entry name" value="HTH-TYPE TRANSCRIPTIONAL REGULATOR RUTR"/>
    <property type="match status" value="1"/>
</dbReference>
<evidence type="ECO:0000313" key="6">
    <source>
        <dbReference type="EMBL" id="SDR86984.1"/>
    </source>
</evidence>
<evidence type="ECO:0000313" key="7">
    <source>
        <dbReference type="Proteomes" id="UP000185663"/>
    </source>
</evidence>
<dbReference type="Proteomes" id="UP000185663">
    <property type="component" value="Chromosome I"/>
</dbReference>
<dbReference type="PANTHER" id="PTHR30055:SF148">
    <property type="entry name" value="TETR-FAMILY TRANSCRIPTIONAL REGULATOR"/>
    <property type="match status" value="1"/>
</dbReference>